<evidence type="ECO:0000256" key="2">
    <source>
        <dbReference type="ARBA" id="ARBA00004651"/>
    </source>
</evidence>
<evidence type="ECO:0000256" key="8">
    <source>
        <dbReference type="RuleBase" id="RU000320"/>
    </source>
</evidence>
<dbReference type="InterPro" id="IPR001750">
    <property type="entry name" value="ND/Mrp_TM"/>
</dbReference>
<protein>
    <submittedName>
        <fullName evidence="12">Proton-conducting transporter membrane subunit</fullName>
    </submittedName>
</protein>
<comment type="function">
    <text evidence="1">NDH-1 shuttles electrons from NADH, via FMN and iron-sulfur (Fe-S) centers, to quinones in the respiratory chain. The immediate electron acceptor for the enzyme in this species is believed to be ubiquinone. Couples the redox reaction to proton translocation (for every two electrons transferred, four hydrogen ions are translocated across the cytoplasmic membrane), and thus conserves the redox energy in a proton gradient.</text>
</comment>
<evidence type="ECO:0000256" key="3">
    <source>
        <dbReference type="ARBA" id="ARBA00005346"/>
    </source>
</evidence>
<name>A0ABT8D7F7_9RHOB</name>
<comment type="caution">
    <text evidence="12">The sequence shown here is derived from an EMBL/GenBank/DDBJ whole genome shotgun (WGS) entry which is preliminary data.</text>
</comment>
<organism evidence="12 13">
    <name type="scientific">Paracoccus cavernae</name>
    <dbReference type="NCBI Taxonomy" id="1571207"/>
    <lineage>
        <taxon>Bacteria</taxon>
        <taxon>Pseudomonadati</taxon>
        <taxon>Pseudomonadota</taxon>
        <taxon>Alphaproteobacteria</taxon>
        <taxon>Rhodobacterales</taxon>
        <taxon>Paracoccaceae</taxon>
        <taxon>Paracoccus</taxon>
    </lineage>
</organism>
<evidence type="ECO:0000256" key="10">
    <source>
        <dbReference type="SAM" id="Phobius"/>
    </source>
</evidence>
<evidence type="ECO:0000313" key="13">
    <source>
        <dbReference type="Proteomes" id="UP001243846"/>
    </source>
</evidence>
<feature type="transmembrane region" description="Helical" evidence="10">
    <location>
        <begin position="72"/>
        <end position="90"/>
    </location>
</feature>
<feature type="region of interest" description="Disordered" evidence="9">
    <location>
        <begin position="211"/>
        <end position="237"/>
    </location>
</feature>
<feature type="transmembrane region" description="Helical" evidence="10">
    <location>
        <begin position="136"/>
        <end position="158"/>
    </location>
</feature>
<dbReference type="PANTHER" id="PTHR42703">
    <property type="entry name" value="NADH DEHYDROGENASE"/>
    <property type="match status" value="1"/>
</dbReference>
<evidence type="ECO:0000256" key="7">
    <source>
        <dbReference type="ARBA" id="ARBA00023136"/>
    </source>
</evidence>
<evidence type="ECO:0000256" key="9">
    <source>
        <dbReference type="SAM" id="MobiDB-lite"/>
    </source>
</evidence>
<comment type="subcellular location">
    <subcellularLocation>
        <location evidence="2">Cell membrane</location>
        <topology evidence="2">Multi-pass membrane protein</topology>
    </subcellularLocation>
    <subcellularLocation>
        <location evidence="8">Membrane</location>
        <topology evidence="8">Multi-pass membrane protein</topology>
    </subcellularLocation>
</comment>
<feature type="transmembrane region" description="Helical" evidence="10">
    <location>
        <begin position="34"/>
        <end position="60"/>
    </location>
</feature>
<keyword evidence="5 8" id="KW-0812">Transmembrane</keyword>
<evidence type="ECO:0000259" key="11">
    <source>
        <dbReference type="Pfam" id="PF00361"/>
    </source>
</evidence>
<dbReference type="Proteomes" id="UP001243846">
    <property type="component" value="Unassembled WGS sequence"/>
</dbReference>
<proteinExistence type="inferred from homology"/>
<evidence type="ECO:0000313" key="12">
    <source>
        <dbReference type="EMBL" id="MDN3711352.1"/>
    </source>
</evidence>
<sequence>MFLLGAALVYGTTGTLNMADISRVVPLLDEPQRLLFHAAAALLGMAFLTKAAVWPLCFWLPPTYTAASPPAAAVFAIMTKVGLYVILRLVTLTFGHDAGSSAGFGGPVLIVGGMATMAYGMIGVLGSQGVSIKGGYIALISSGTVLTAVGISLLGGGAQILSGALYYMIGSTIAIGAYFLLSEPISRGIEGRVEEDDAQISDPVLERWAPMMGTVEDEEAPPPPAPRPGPRSASASC</sequence>
<keyword evidence="7 10" id="KW-0472">Membrane</keyword>
<evidence type="ECO:0000256" key="5">
    <source>
        <dbReference type="ARBA" id="ARBA00022692"/>
    </source>
</evidence>
<dbReference type="InterPro" id="IPR050586">
    <property type="entry name" value="CPA3_Na-H_Antiporter_D"/>
</dbReference>
<dbReference type="EMBL" id="JAUFRC010000001">
    <property type="protein sequence ID" value="MDN3711352.1"/>
    <property type="molecule type" value="Genomic_DNA"/>
</dbReference>
<reference evidence="13" key="1">
    <citation type="journal article" date="2019" name="Int. J. Syst. Evol. Microbiol.">
        <title>The Global Catalogue of Microorganisms (GCM) 10K type strain sequencing project: providing services to taxonomists for standard genome sequencing and annotation.</title>
        <authorList>
            <consortium name="The Broad Institute Genomics Platform"/>
            <consortium name="The Broad Institute Genome Sequencing Center for Infectious Disease"/>
            <person name="Wu L."/>
            <person name="Ma J."/>
        </authorList>
    </citation>
    <scope>NUCLEOTIDE SEQUENCE [LARGE SCALE GENOMIC DNA]</scope>
    <source>
        <strain evidence="13">CECT 8482</strain>
    </source>
</reference>
<accession>A0ABT8D7F7</accession>
<dbReference type="Pfam" id="PF00361">
    <property type="entry name" value="Proton_antipo_M"/>
    <property type="match status" value="1"/>
</dbReference>
<comment type="similarity">
    <text evidence="3">Belongs to the CPA3 antiporters (TC 2.A.63) subunit D family.</text>
</comment>
<evidence type="ECO:0000256" key="4">
    <source>
        <dbReference type="ARBA" id="ARBA00022475"/>
    </source>
</evidence>
<gene>
    <name evidence="12" type="ORF">QWZ10_05045</name>
</gene>
<keyword evidence="4" id="KW-1003">Cell membrane</keyword>
<feature type="domain" description="NADH:quinone oxidoreductase/Mrp antiporter transmembrane" evidence="11">
    <location>
        <begin position="2"/>
        <end position="133"/>
    </location>
</feature>
<keyword evidence="6 10" id="KW-1133">Transmembrane helix</keyword>
<dbReference type="PANTHER" id="PTHR42703:SF1">
    <property type="entry name" value="NA(+)_H(+) ANTIPORTER SUBUNIT D1"/>
    <property type="match status" value="1"/>
</dbReference>
<evidence type="ECO:0000256" key="1">
    <source>
        <dbReference type="ARBA" id="ARBA00002378"/>
    </source>
</evidence>
<feature type="transmembrane region" description="Helical" evidence="10">
    <location>
        <begin position="102"/>
        <end position="124"/>
    </location>
</feature>
<evidence type="ECO:0000256" key="6">
    <source>
        <dbReference type="ARBA" id="ARBA00022989"/>
    </source>
</evidence>
<feature type="transmembrane region" description="Helical" evidence="10">
    <location>
        <begin position="164"/>
        <end position="181"/>
    </location>
</feature>
<keyword evidence="13" id="KW-1185">Reference proteome</keyword>